<dbReference type="RefSeq" id="WP_191763419.1">
    <property type="nucleotide sequence ID" value="NZ_JACSPP010000012.1"/>
</dbReference>
<evidence type="ECO:0000313" key="2">
    <source>
        <dbReference type="EMBL" id="MBD8039990.1"/>
    </source>
</evidence>
<organism evidence="2 3">
    <name type="scientific">Phocaeicola intestinalis</name>
    <dbReference type="NCBI Taxonomy" id="2762212"/>
    <lineage>
        <taxon>Bacteria</taxon>
        <taxon>Pseudomonadati</taxon>
        <taxon>Bacteroidota</taxon>
        <taxon>Bacteroidia</taxon>
        <taxon>Bacteroidales</taxon>
        <taxon>Bacteroidaceae</taxon>
        <taxon>Phocaeicola</taxon>
    </lineage>
</organism>
<feature type="transmembrane region" description="Helical" evidence="1">
    <location>
        <begin position="171"/>
        <end position="188"/>
    </location>
</feature>
<feature type="transmembrane region" description="Helical" evidence="1">
    <location>
        <begin position="21"/>
        <end position="39"/>
    </location>
</feature>
<feature type="transmembrane region" description="Helical" evidence="1">
    <location>
        <begin position="74"/>
        <end position="95"/>
    </location>
</feature>
<keyword evidence="1" id="KW-1133">Transmembrane helix</keyword>
<name>A0ABR8Y714_9BACT</name>
<feature type="transmembrane region" description="Helical" evidence="1">
    <location>
        <begin position="257"/>
        <end position="277"/>
    </location>
</feature>
<gene>
    <name evidence="2" type="ORF">H9625_05930</name>
</gene>
<protein>
    <submittedName>
        <fullName evidence="2">Uncharacterized protein</fullName>
    </submittedName>
</protein>
<keyword evidence="1" id="KW-0472">Membrane</keyword>
<feature type="transmembrane region" description="Helical" evidence="1">
    <location>
        <begin position="209"/>
        <end position="229"/>
    </location>
</feature>
<dbReference type="Proteomes" id="UP000620874">
    <property type="component" value="Unassembled WGS sequence"/>
</dbReference>
<sequence>MFGYYVRLRLQSGGRLLKELGIVRSVLLVGLLVLAVAILCKVKTGWMLPVACLLVIGAYHQARKDREFLRRFTDNVSVFFCYEYLLLSLPFAVIAGIRGEWLIALCMPLGICLLPFVPPVRFRITPIRFGFLYAGNMEYLRMFRRMSWLYLIVIGMSALGCLNGNVRVAKVGMLVWGIIQSGAYSYVPDAHLLQKFRSYHILQRELWKANSWNASVLFLPFGMMCLAGGVRAEDVLFFFSCLTSGILYLQSMALFRWVCPVTVGIAVMQLAVCIPLFAWTCFAWVGCLAELTVVGILLYAVWIKWKAIWK</sequence>
<reference evidence="2 3" key="1">
    <citation type="submission" date="2020-08" db="EMBL/GenBank/DDBJ databases">
        <title>A Genomic Blueprint of the Chicken Gut Microbiome.</title>
        <authorList>
            <person name="Gilroy R."/>
            <person name="Ravi A."/>
            <person name="Getino M."/>
            <person name="Pursley I."/>
            <person name="Horton D.L."/>
            <person name="Alikhan N.-F."/>
            <person name="Baker D."/>
            <person name="Gharbi K."/>
            <person name="Hall N."/>
            <person name="Watson M."/>
            <person name="Adriaenssens E.M."/>
            <person name="Foster-Nyarko E."/>
            <person name="Jarju S."/>
            <person name="Secka A."/>
            <person name="Antonio M."/>
            <person name="Oren A."/>
            <person name="Chaudhuri R."/>
            <person name="La Ragione R.M."/>
            <person name="Hildebrand F."/>
            <person name="Pallen M.J."/>
        </authorList>
    </citation>
    <scope>NUCLEOTIDE SEQUENCE [LARGE SCALE GENOMIC DNA]</scope>
    <source>
        <strain evidence="2 3">Sa1CVN1</strain>
    </source>
</reference>
<keyword evidence="1" id="KW-0812">Transmembrane</keyword>
<comment type="caution">
    <text evidence="2">The sequence shown here is derived from an EMBL/GenBank/DDBJ whole genome shotgun (WGS) entry which is preliminary data.</text>
</comment>
<feature type="transmembrane region" description="Helical" evidence="1">
    <location>
        <begin position="101"/>
        <end position="120"/>
    </location>
</feature>
<accession>A0ABR8Y714</accession>
<feature type="transmembrane region" description="Helical" evidence="1">
    <location>
        <begin position="283"/>
        <end position="302"/>
    </location>
</feature>
<evidence type="ECO:0000313" key="3">
    <source>
        <dbReference type="Proteomes" id="UP000620874"/>
    </source>
</evidence>
<evidence type="ECO:0000256" key="1">
    <source>
        <dbReference type="SAM" id="Phobius"/>
    </source>
</evidence>
<keyword evidence="3" id="KW-1185">Reference proteome</keyword>
<feature type="transmembrane region" description="Helical" evidence="1">
    <location>
        <begin position="147"/>
        <end position="165"/>
    </location>
</feature>
<proteinExistence type="predicted"/>
<feature type="transmembrane region" description="Helical" evidence="1">
    <location>
        <begin position="45"/>
        <end position="62"/>
    </location>
</feature>
<dbReference type="EMBL" id="JACSPP010000012">
    <property type="protein sequence ID" value="MBD8039990.1"/>
    <property type="molecule type" value="Genomic_DNA"/>
</dbReference>